<feature type="coiled-coil region" evidence="8">
    <location>
        <begin position="614"/>
        <end position="641"/>
    </location>
</feature>
<feature type="coiled-coil region" evidence="8">
    <location>
        <begin position="794"/>
        <end position="828"/>
    </location>
</feature>
<feature type="coiled-coil region" evidence="8">
    <location>
        <begin position="551"/>
        <end position="585"/>
    </location>
</feature>
<keyword evidence="2 7" id="KW-0547">Nucleotide-binding</keyword>
<dbReference type="SUPFAM" id="SSF52540">
    <property type="entry name" value="P-loop containing nucleoside triphosphate hydrolases"/>
    <property type="match status" value="1"/>
</dbReference>
<evidence type="ECO:0000256" key="3">
    <source>
        <dbReference type="ARBA" id="ARBA00022840"/>
    </source>
</evidence>
<evidence type="ECO:0000256" key="5">
    <source>
        <dbReference type="ARBA" id="ARBA00023175"/>
    </source>
</evidence>
<dbReference type="FunFam" id="3.40.850.10:FF:000033">
    <property type="entry name" value="Kinesin-like protein KIN-12E"/>
    <property type="match status" value="1"/>
</dbReference>
<gene>
    <name evidence="11" type="ORF">DEO72_LG2g438</name>
</gene>
<evidence type="ECO:0000256" key="9">
    <source>
        <dbReference type="SAM" id="MobiDB-lite"/>
    </source>
</evidence>
<reference evidence="11 12" key="1">
    <citation type="submission" date="2019-04" db="EMBL/GenBank/DDBJ databases">
        <title>An improved genome assembly and genetic linkage map for asparagus bean, Vigna unguiculata ssp. sesquipedialis.</title>
        <authorList>
            <person name="Xia Q."/>
            <person name="Zhang R."/>
            <person name="Dong Y."/>
        </authorList>
    </citation>
    <scope>NUCLEOTIDE SEQUENCE [LARGE SCALE GENOMIC DNA]</scope>
    <source>
        <tissue evidence="11">Leaf</tissue>
    </source>
</reference>
<dbReference type="GO" id="GO:0005874">
    <property type="term" value="C:microtubule"/>
    <property type="evidence" value="ECO:0007669"/>
    <property type="project" value="UniProtKB-KW"/>
</dbReference>
<dbReference type="GO" id="GO:0003777">
    <property type="term" value="F:microtubule motor activity"/>
    <property type="evidence" value="ECO:0007669"/>
    <property type="project" value="InterPro"/>
</dbReference>
<evidence type="ECO:0000256" key="4">
    <source>
        <dbReference type="ARBA" id="ARBA00023054"/>
    </source>
</evidence>
<feature type="compositionally biased region" description="Polar residues" evidence="9">
    <location>
        <begin position="37"/>
        <end position="48"/>
    </location>
</feature>
<dbReference type="OrthoDB" id="3176171at2759"/>
<feature type="compositionally biased region" description="Basic and acidic residues" evidence="9">
    <location>
        <begin position="2191"/>
        <end position="2206"/>
    </location>
</feature>
<evidence type="ECO:0000256" key="6">
    <source>
        <dbReference type="ARBA" id="ARBA00034488"/>
    </source>
</evidence>
<dbReference type="GO" id="GO:0008017">
    <property type="term" value="F:microtubule binding"/>
    <property type="evidence" value="ECO:0007669"/>
    <property type="project" value="InterPro"/>
</dbReference>
<dbReference type="PANTHER" id="PTHR37739">
    <property type="entry name" value="KINESIN-LIKE PROTEIN KIN-12D"/>
    <property type="match status" value="1"/>
</dbReference>
<evidence type="ECO:0000313" key="11">
    <source>
        <dbReference type="EMBL" id="QCD80119.1"/>
    </source>
</evidence>
<evidence type="ECO:0000259" key="10">
    <source>
        <dbReference type="PROSITE" id="PS50067"/>
    </source>
</evidence>
<organism evidence="11 12">
    <name type="scientific">Vigna unguiculata</name>
    <name type="common">Cowpea</name>
    <dbReference type="NCBI Taxonomy" id="3917"/>
    <lineage>
        <taxon>Eukaryota</taxon>
        <taxon>Viridiplantae</taxon>
        <taxon>Streptophyta</taxon>
        <taxon>Embryophyta</taxon>
        <taxon>Tracheophyta</taxon>
        <taxon>Spermatophyta</taxon>
        <taxon>Magnoliopsida</taxon>
        <taxon>eudicotyledons</taxon>
        <taxon>Gunneridae</taxon>
        <taxon>Pentapetalae</taxon>
        <taxon>rosids</taxon>
        <taxon>fabids</taxon>
        <taxon>Fabales</taxon>
        <taxon>Fabaceae</taxon>
        <taxon>Papilionoideae</taxon>
        <taxon>50 kb inversion clade</taxon>
        <taxon>NPAAA clade</taxon>
        <taxon>indigoferoid/millettioid clade</taxon>
        <taxon>Phaseoleae</taxon>
        <taxon>Vigna</taxon>
    </lineage>
</organism>
<feature type="region of interest" description="Disordered" evidence="9">
    <location>
        <begin position="1952"/>
        <end position="1980"/>
    </location>
</feature>
<feature type="compositionally biased region" description="Polar residues" evidence="9">
    <location>
        <begin position="2161"/>
        <end position="2171"/>
    </location>
</feature>
<dbReference type="Gramene" id="Vigun03g409100.2.v1.2">
    <property type="protein sequence ID" value="Vigun03g409100.2.v1.2"/>
    <property type="gene ID" value="Vigun03g409100.v1.2"/>
</dbReference>
<feature type="binding site" evidence="7">
    <location>
        <begin position="209"/>
        <end position="216"/>
    </location>
    <ligand>
        <name>ATP</name>
        <dbReference type="ChEBI" id="CHEBI:30616"/>
    </ligand>
</feature>
<evidence type="ECO:0000256" key="2">
    <source>
        <dbReference type="ARBA" id="ARBA00022741"/>
    </source>
</evidence>
<dbReference type="Proteomes" id="UP000501690">
    <property type="component" value="Linkage Group LG2"/>
</dbReference>
<feature type="coiled-coil region" evidence="8">
    <location>
        <begin position="964"/>
        <end position="1030"/>
    </location>
</feature>
<sequence length="2218" mass="252591">MWKETRTSVRRNPQSETNENELEAWQNPINFPPPRTPLNSITDPSQCQELEPARQHRFGSATPRLSGRVGKPHSEPNSAQSTPARNASRVSLGGGRASACALLKETEFCVNVPHFELKDDPSFWTDHNVQVLIRIRPLSNVEKVSQGHGRCLKQESAQTLVWLGHPETRFTFDHIGCETLSQENLFRVAGVPMVENCLSGYNSCMFAYGQTGSGKTYTMMGEIKEAEGYLNDESGITPRVFDYLFMRIKAEEESRKDHKLKYSCKCSFLEIYNEQITDLLMPSSTNLQLREDLKKGVYVENLTEHSVETVYDVLRLLLQGTANRKVAATHMNCESSRSHSVFTCTIESQWEKDSMTHFRFARLNLVDLAGSERQKSSGADSERLKEAANINKSLSTLGLVIMTLVDLAHGKPRHVPYRDSRLTFLLQDSLGGNSKTMVIANVSPSICCANETLSTLKFAQRAKLIQNNAKVNEDASGDVSALQWQIQQLKGQLSFLMNDKLFPTSSNLEPNSEKFRLSEVSEGYDSLGERATTDHNLLIPSKEIKCMKAALVSALRREKMAETTIQKLKAEIDHKNCLVRQREEDIDHTSSMLRHYKEKIKQLELLVDGKLTAEKYLMEENRALQEEIQLLKVKIDKNSELSRLALENDGLLRHPQLSQNSYEHGERERLLTELSELRDQLLVNLQGKFTFSMKNDSDTAQELEQCQNMNSKLLREVGELQSELGKYLNYNQVLNSFEHPNEILKTDKCSLAETISVRSDSGDEVPSSTREVNGDALANKIETKTLAASVMLAKDNEYNNNEELKAKLEKMAKNLEEVRLLNDQYQHEWIIQLSQKRETERISQEVEMETTKTILHLQEELSHLQSEFEERLCTTAHENAELRNIIAEKEKEIKSQSLDWEKAILELTTFLLEGSRSLKEACGQVKSISCSFPQVNSWICEHVDMAVKKYIEKEEAILLLQNSLEDAQKMVLDMEVKLSSLREATVTLNAFQQIDKNEGIEEAIELQVLLNEKTNMIRMLENEINHKNNQVCKATKQADAAFLVAKWLSDSYKVIHTNGVVQDVSIHELDVQGKLGNCTISENQDVLNNLILNDLKAQVELTKLEVLEMENAVKASFIDTEIQTEAFQTGVSSLTSAYRDLIQDIVKETRDMRKEIRDLRMYHTSFEGYTIDYSTSHANKEFVNQHDKLHQIKEQLLEVNRRLNVIGSLISTEANVSSLQLVDVDEDLVNTDELSTESTDSSSLSDFSNEMENFASEQTVDLKSERSTVIQSDACKSSNPGKLTERPVLNEAVVCFLSKELNASYDGFQRLYLCLSAFLRELDGGSCPYSKELKSEDPFFQLSLQKDEAESENDREIFGYGEIRPDDRFLTKFIEAHATVKEADLTLHALTKAYEDSKQLTAMWKQSGEILMLERASLEEEIQKLKSSVCHKEEENQLLKENIHFSLIEMANSVSMLEEHLLQMQTDMEKKFLTMYSDIHLTGQEMLDFMKNIRSLVEDICSQMVDGGSVSFVLYNCCVTELVSKFACATMNHNLQSARQGELHYLVKNSSSVAEPVISTGSEGAVKTDQCILVQKVPEQPDLPNVNILYENMALRKELERKQVLLEGLLFDFRLLQESASNSKDIKDQTEKLIFSLSQVRYELETKASQLDDILVQNRKLEGSLVNTEKALTTSQYELKLAKESIEKLSNQNVELRELLKDLYAYKTEAQGKLDEHREVIRGLENEITNLTASMENQSLSLFESIEDELNQVIIERDQLHEEVCVLTGKLEMAYSLADEKEAIAMEAHQESESSKLFAEQKEEEVKILEHSVEELESTINVLEKKVHEMDEEVGRHRSISDSLRTELQALKERLLLVDKFPKNADSESTSVQTDEQISRQHNELLEVHEALSRIRFLERENAEQDKEIKRCKEYISEIVLHAEAQASQYQQKYKCLESMFLEVKTETSNSTSVVPEPEKNEKISVRTRGSSSPFRTRGSSSPFKCISNLVQQMNQEKDQELSVARLRMEELEALAASRQKEVFVLQTRLAATENMTHDVIRDLLGVKLDITDYANLIDENQIVKLVEEAQHHREEFFAKEKENLDLRQHINDLVEERESCISELKTKEADILATQIALQQLQERDQLLCAQNEMLKMDKTNLLRKVAELDDAVKTLVVGTRNTHPAPQSSKTKDKGALNMGTVGSSRRLSQPERRLSRHNDESARFRKFAGNNNSQG</sequence>
<dbReference type="Gene3D" id="3.40.850.10">
    <property type="entry name" value="Kinesin motor domain"/>
    <property type="match status" value="1"/>
</dbReference>
<feature type="coiled-coil region" evidence="8">
    <location>
        <begin position="1888"/>
        <end position="1940"/>
    </location>
</feature>
<dbReference type="PROSITE" id="PS00411">
    <property type="entry name" value="KINESIN_MOTOR_1"/>
    <property type="match status" value="1"/>
</dbReference>
<keyword evidence="5 7" id="KW-0505">Motor protein</keyword>
<feature type="region of interest" description="Disordered" evidence="9">
    <location>
        <begin position="2161"/>
        <end position="2218"/>
    </location>
</feature>
<evidence type="ECO:0000313" key="12">
    <source>
        <dbReference type="Proteomes" id="UP000501690"/>
    </source>
</evidence>
<name>A0A4D6KXC4_VIGUN</name>
<keyword evidence="3 7" id="KW-0067">ATP-binding</keyword>
<proteinExistence type="inferred from homology"/>
<feature type="domain" description="Kinesin motor" evidence="10">
    <location>
        <begin position="128"/>
        <end position="465"/>
    </location>
</feature>
<keyword evidence="1" id="KW-0493">Microtubule</keyword>
<feature type="coiled-coil region" evidence="8">
    <location>
        <begin position="1799"/>
        <end position="1833"/>
    </location>
</feature>
<dbReference type="CDD" id="cd01373">
    <property type="entry name" value="KISc_KLP2_like"/>
    <property type="match status" value="1"/>
</dbReference>
<dbReference type="InterPro" id="IPR027417">
    <property type="entry name" value="P-loop_NTPase"/>
</dbReference>
<dbReference type="SMART" id="SM00129">
    <property type="entry name" value="KISc"/>
    <property type="match status" value="1"/>
</dbReference>
<protein>
    <submittedName>
        <fullName evidence="11">Kinesin family member 15</fullName>
    </submittedName>
</protein>
<dbReference type="InterPro" id="IPR001752">
    <property type="entry name" value="Kinesin_motor_dom"/>
</dbReference>
<evidence type="ECO:0000256" key="8">
    <source>
        <dbReference type="SAM" id="Coils"/>
    </source>
</evidence>
<feature type="compositionally biased region" description="Low complexity" evidence="9">
    <location>
        <begin position="1967"/>
        <end position="1980"/>
    </location>
</feature>
<dbReference type="Pfam" id="PF00225">
    <property type="entry name" value="Kinesin"/>
    <property type="match status" value="1"/>
</dbReference>
<accession>A0A4D6KXC4</accession>
<feature type="compositionally biased region" description="Polar residues" evidence="9">
    <location>
        <begin position="75"/>
        <end position="89"/>
    </location>
</feature>
<dbReference type="PROSITE" id="PS50067">
    <property type="entry name" value="KINESIN_MOTOR_2"/>
    <property type="match status" value="1"/>
</dbReference>
<feature type="region of interest" description="Disordered" evidence="9">
    <location>
        <begin position="1"/>
        <end position="91"/>
    </location>
</feature>
<dbReference type="EMBL" id="CP039346">
    <property type="protein sequence ID" value="QCD80119.1"/>
    <property type="molecule type" value="Genomic_DNA"/>
</dbReference>
<dbReference type="InterPro" id="IPR019821">
    <property type="entry name" value="Kinesin_motor_CS"/>
</dbReference>
<dbReference type="InterPro" id="IPR044986">
    <property type="entry name" value="KIF15/KIN-12"/>
</dbReference>
<dbReference type="InterPro" id="IPR036961">
    <property type="entry name" value="Kinesin_motor_dom_sf"/>
</dbReference>
<evidence type="ECO:0000256" key="7">
    <source>
        <dbReference type="PROSITE-ProRule" id="PRU00283"/>
    </source>
</evidence>
<dbReference type="GO" id="GO:0007018">
    <property type="term" value="P:microtubule-based movement"/>
    <property type="evidence" value="ECO:0007669"/>
    <property type="project" value="InterPro"/>
</dbReference>
<comment type="similarity">
    <text evidence="6">Belongs to the TRAFAC class myosin-kinesin ATPase superfamily. Kinesin family. KIN-12 subfamily.</text>
</comment>
<dbReference type="PRINTS" id="PR00380">
    <property type="entry name" value="KINESINHEAVY"/>
</dbReference>
<keyword evidence="12" id="KW-1185">Reference proteome</keyword>
<dbReference type="PANTHER" id="PTHR37739:SF18">
    <property type="entry name" value="KINESIN-LIKE PROTEIN KIN-12C"/>
    <property type="match status" value="1"/>
</dbReference>
<keyword evidence="4 8" id="KW-0175">Coiled coil</keyword>
<evidence type="ECO:0000256" key="1">
    <source>
        <dbReference type="ARBA" id="ARBA00022701"/>
    </source>
</evidence>
<feature type="coiled-coil region" evidence="8">
    <location>
        <begin position="2091"/>
        <end position="2125"/>
    </location>
</feature>
<dbReference type="GO" id="GO:0005524">
    <property type="term" value="F:ATP binding"/>
    <property type="evidence" value="ECO:0007669"/>
    <property type="project" value="UniProtKB-UniRule"/>
</dbReference>
<feature type="coiled-coil region" evidence="8">
    <location>
        <begin position="1679"/>
        <end position="1763"/>
    </location>
</feature>